<feature type="transmembrane region" description="Helical" evidence="8">
    <location>
        <begin position="234"/>
        <end position="255"/>
    </location>
</feature>
<accession>A0A5B0E3N4</accession>
<keyword evidence="3" id="KW-1003">Cell membrane</keyword>
<dbReference type="AlphaFoldDB" id="A0A5B0E3N4"/>
<keyword evidence="5 8" id="KW-1133">Transmembrane helix</keyword>
<comment type="subcellular location">
    <subcellularLocation>
        <location evidence="1">Cell membrane</location>
        <topology evidence="1">Multi-pass membrane protein</topology>
    </subcellularLocation>
</comment>
<evidence type="ECO:0000313" key="9">
    <source>
        <dbReference type="EMBL" id="KAA0972019.1"/>
    </source>
</evidence>
<evidence type="ECO:0000313" key="10">
    <source>
        <dbReference type="Proteomes" id="UP000324738"/>
    </source>
</evidence>
<feature type="transmembrane region" description="Helical" evidence="8">
    <location>
        <begin position="262"/>
        <end position="280"/>
    </location>
</feature>
<comment type="caution">
    <text evidence="9">The sequence shown here is derived from an EMBL/GenBank/DDBJ whole genome shotgun (WGS) entry which is preliminary data.</text>
</comment>
<feature type="transmembrane region" description="Helical" evidence="8">
    <location>
        <begin position="44"/>
        <end position="65"/>
    </location>
</feature>
<sequence length="326" mass="34109">MAGKKDNFPLVLLRGAGQVFFMENALTGLLFFTAIAYASYATGIWATSIGAILGLTIATLTAQLLDCDKPSINSGLFGFNGILVGVALPTFIAATPQLWFYIIIGSALSTVMTATFSATLTKSWGIPGSTGPFVLTGWLMVAGAYSFGALDVTGDSPKLVSDYVQGAASIPGNIELMQIFFRNIAQVFLLGNEVSGALILIGIFVASRQAGIAAALGSLIAMITAIGMRADPAVVIQGLYGFSPVLTAIAVGVIFLKTDGKVIAYAVLATIVTVFIQGAYDAIMSPIGLPSFTAPYVLTLYLFIAPKKLFAPHPHQAVTQHLVKDN</sequence>
<comment type="similarity">
    <text evidence="2">Belongs to the urea transporter family.</text>
</comment>
<feature type="transmembrane region" description="Helical" evidence="8">
    <location>
        <begin position="98"/>
        <end position="120"/>
    </location>
</feature>
<feature type="transmembrane region" description="Helical" evidence="8">
    <location>
        <begin position="72"/>
        <end position="92"/>
    </location>
</feature>
<dbReference type="PIRSF" id="PIRSF016502">
    <property type="entry name" value="Urea_transporter"/>
    <property type="match status" value="1"/>
</dbReference>
<evidence type="ECO:0000256" key="5">
    <source>
        <dbReference type="ARBA" id="ARBA00022989"/>
    </source>
</evidence>
<dbReference type="InterPro" id="IPR029020">
    <property type="entry name" value="Ammonium/urea_transptr"/>
</dbReference>
<keyword evidence="6 8" id="KW-0472">Membrane</keyword>
<dbReference type="PANTHER" id="PTHR10464">
    <property type="entry name" value="UREA TRANSPORTER"/>
    <property type="match status" value="1"/>
</dbReference>
<name>A0A5B0E3N4_9HYPH</name>
<feature type="transmembrane region" description="Helical" evidence="8">
    <location>
        <begin position="132"/>
        <end position="150"/>
    </location>
</feature>
<dbReference type="PANTHER" id="PTHR10464:SF4">
    <property type="entry name" value="UREA TRANSPORTER"/>
    <property type="match status" value="1"/>
</dbReference>
<protein>
    <submittedName>
        <fullName evidence="9">Urea transporter</fullName>
    </submittedName>
</protein>
<gene>
    <name evidence="9" type="primary">yut</name>
    <name evidence="9" type="ORF">FPY71_02550</name>
</gene>
<dbReference type="NCBIfam" id="TIGR03441">
    <property type="entry name" value="urea_trans_yut"/>
    <property type="match status" value="1"/>
</dbReference>
<dbReference type="GO" id="GO:0015204">
    <property type="term" value="F:urea transmembrane transporter activity"/>
    <property type="evidence" value="ECO:0007669"/>
    <property type="project" value="InterPro"/>
</dbReference>
<dbReference type="Proteomes" id="UP000324738">
    <property type="component" value="Unassembled WGS sequence"/>
</dbReference>
<reference evidence="9 10" key="1">
    <citation type="submission" date="2019-08" db="EMBL/GenBank/DDBJ databases">
        <title>Aureimonas fodiniaquatilis sp. nov., isolated from a coal mine wastewater.</title>
        <authorList>
            <person name="Kim W."/>
        </authorList>
    </citation>
    <scope>NUCLEOTIDE SEQUENCE [LARGE SCALE GENOMIC DNA]</scope>
    <source>
        <strain evidence="9 10">CAU 1482</strain>
    </source>
</reference>
<keyword evidence="4 8" id="KW-0812">Transmembrane</keyword>
<dbReference type="EMBL" id="VTWH01000001">
    <property type="protein sequence ID" value="KAA0972019.1"/>
    <property type="molecule type" value="Genomic_DNA"/>
</dbReference>
<organism evidence="9 10">
    <name type="scientific">Aureimonas fodinaquatilis</name>
    <dbReference type="NCBI Taxonomy" id="2565783"/>
    <lineage>
        <taxon>Bacteria</taxon>
        <taxon>Pseudomonadati</taxon>
        <taxon>Pseudomonadota</taxon>
        <taxon>Alphaproteobacteria</taxon>
        <taxon>Hyphomicrobiales</taxon>
        <taxon>Aurantimonadaceae</taxon>
        <taxon>Aureimonas</taxon>
    </lineage>
</organism>
<feature type="transmembrane region" description="Helical" evidence="8">
    <location>
        <begin position="184"/>
        <end position="205"/>
    </location>
</feature>
<evidence type="ECO:0000256" key="4">
    <source>
        <dbReference type="ARBA" id="ARBA00022692"/>
    </source>
</evidence>
<dbReference type="InterPro" id="IPR004937">
    <property type="entry name" value="Urea_transporter"/>
</dbReference>
<evidence type="ECO:0000256" key="7">
    <source>
        <dbReference type="PIRSR" id="PIRSR016502-1"/>
    </source>
</evidence>
<dbReference type="OrthoDB" id="279428at2"/>
<evidence type="ECO:0000256" key="2">
    <source>
        <dbReference type="ARBA" id="ARBA00005914"/>
    </source>
</evidence>
<dbReference type="GO" id="GO:0005886">
    <property type="term" value="C:plasma membrane"/>
    <property type="evidence" value="ECO:0007669"/>
    <property type="project" value="UniProtKB-SubCell"/>
</dbReference>
<proteinExistence type="inferred from homology"/>
<dbReference type="InterPro" id="IPR017807">
    <property type="entry name" value="Urea_transporter_bac"/>
</dbReference>
<feature type="transmembrane region" description="Helical" evidence="8">
    <location>
        <begin position="20"/>
        <end position="38"/>
    </location>
</feature>
<evidence type="ECO:0000256" key="3">
    <source>
        <dbReference type="ARBA" id="ARBA00022475"/>
    </source>
</evidence>
<dbReference type="Pfam" id="PF03253">
    <property type="entry name" value="UT"/>
    <property type="match status" value="1"/>
</dbReference>
<dbReference type="Gene3D" id="1.10.3430.10">
    <property type="entry name" value="Ammonium transporter AmtB like domains"/>
    <property type="match status" value="1"/>
</dbReference>
<evidence type="ECO:0000256" key="1">
    <source>
        <dbReference type="ARBA" id="ARBA00004651"/>
    </source>
</evidence>
<keyword evidence="10" id="KW-1185">Reference proteome</keyword>
<feature type="site" description="Important for channel permeability" evidence="7">
    <location>
        <position position="293"/>
    </location>
</feature>
<evidence type="ECO:0000256" key="8">
    <source>
        <dbReference type="SAM" id="Phobius"/>
    </source>
</evidence>
<feature type="transmembrane region" description="Helical" evidence="8">
    <location>
        <begin position="212"/>
        <end position="228"/>
    </location>
</feature>
<dbReference type="RefSeq" id="WP_149297334.1">
    <property type="nucleotide sequence ID" value="NZ_VTWH01000001.1"/>
</dbReference>
<feature type="transmembrane region" description="Helical" evidence="8">
    <location>
        <begin position="286"/>
        <end position="304"/>
    </location>
</feature>
<evidence type="ECO:0000256" key="6">
    <source>
        <dbReference type="ARBA" id="ARBA00023136"/>
    </source>
</evidence>